<dbReference type="SUPFAM" id="SSF49785">
    <property type="entry name" value="Galactose-binding domain-like"/>
    <property type="match status" value="1"/>
</dbReference>
<accession>K1QSX9</accession>
<name>K1QSX9_MAGGI</name>
<organism evidence="1">
    <name type="scientific">Magallana gigas</name>
    <name type="common">Pacific oyster</name>
    <name type="synonym">Crassostrea gigas</name>
    <dbReference type="NCBI Taxonomy" id="29159"/>
    <lineage>
        <taxon>Eukaryota</taxon>
        <taxon>Metazoa</taxon>
        <taxon>Spiralia</taxon>
        <taxon>Lophotrochozoa</taxon>
        <taxon>Mollusca</taxon>
        <taxon>Bivalvia</taxon>
        <taxon>Autobranchia</taxon>
        <taxon>Pteriomorphia</taxon>
        <taxon>Ostreida</taxon>
        <taxon>Ostreoidea</taxon>
        <taxon>Ostreidae</taxon>
        <taxon>Magallana</taxon>
    </lineage>
</organism>
<dbReference type="Gene3D" id="2.60.120.260">
    <property type="entry name" value="Galactose-binding domain-like"/>
    <property type="match status" value="1"/>
</dbReference>
<dbReference type="InterPro" id="IPR008979">
    <property type="entry name" value="Galactose-bd-like_sf"/>
</dbReference>
<proteinExistence type="predicted"/>
<protein>
    <submittedName>
        <fullName evidence="1">Uncharacterized protein</fullName>
    </submittedName>
</protein>
<reference evidence="1" key="1">
    <citation type="journal article" date="2012" name="Nature">
        <title>The oyster genome reveals stress adaptation and complexity of shell formation.</title>
        <authorList>
            <person name="Zhang G."/>
            <person name="Fang X."/>
            <person name="Guo X."/>
            <person name="Li L."/>
            <person name="Luo R."/>
            <person name="Xu F."/>
            <person name="Yang P."/>
            <person name="Zhang L."/>
            <person name="Wang X."/>
            <person name="Qi H."/>
            <person name="Xiong Z."/>
            <person name="Que H."/>
            <person name="Xie Y."/>
            <person name="Holland P.W."/>
            <person name="Paps J."/>
            <person name="Zhu Y."/>
            <person name="Wu F."/>
            <person name="Chen Y."/>
            <person name="Wang J."/>
            <person name="Peng C."/>
            <person name="Meng J."/>
            <person name="Yang L."/>
            <person name="Liu J."/>
            <person name="Wen B."/>
            <person name="Zhang N."/>
            <person name="Huang Z."/>
            <person name="Zhu Q."/>
            <person name="Feng Y."/>
            <person name="Mount A."/>
            <person name="Hedgecock D."/>
            <person name="Xu Z."/>
            <person name="Liu Y."/>
            <person name="Domazet-Loso T."/>
            <person name="Du Y."/>
            <person name="Sun X."/>
            <person name="Zhang S."/>
            <person name="Liu B."/>
            <person name="Cheng P."/>
            <person name="Jiang X."/>
            <person name="Li J."/>
            <person name="Fan D."/>
            <person name="Wang W."/>
            <person name="Fu W."/>
            <person name="Wang T."/>
            <person name="Wang B."/>
            <person name="Zhang J."/>
            <person name="Peng Z."/>
            <person name="Li Y."/>
            <person name="Li N."/>
            <person name="Wang J."/>
            <person name="Chen M."/>
            <person name="He Y."/>
            <person name="Tan F."/>
            <person name="Song X."/>
            <person name="Zheng Q."/>
            <person name="Huang R."/>
            <person name="Yang H."/>
            <person name="Du X."/>
            <person name="Chen L."/>
            <person name="Yang M."/>
            <person name="Gaffney P.M."/>
            <person name="Wang S."/>
            <person name="Luo L."/>
            <person name="She Z."/>
            <person name="Ming Y."/>
            <person name="Huang W."/>
            <person name="Zhang S."/>
            <person name="Huang B."/>
            <person name="Zhang Y."/>
            <person name="Qu T."/>
            <person name="Ni P."/>
            <person name="Miao G."/>
            <person name="Wang J."/>
            <person name="Wang Q."/>
            <person name="Steinberg C.E."/>
            <person name="Wang H."/>
            <person name="Li N."/>
            <person name="Qian L."/>
            <person name="Zhang G."/>
            <person name="Li Y."/>
            <person name="Yang H."/>
            <person name="Liu X."/>
            <person name="Wang J."/>
            <person name="Yin Y."/>
            <person name="Wang J."/>
        </authorList>
    </citation>
    <scope>NUCLEOTIDE SEQUENCE [LARGE SCALE GENOMIC DNA]</scope>
    <source>
        <strain evidence="1">05x7-T-G4-1.051#20</strain>
    </source>
</reference>
<dbReference type="AlphaFoldDB" id="K1QSX9"/>
<sequence length="103" mass="12080">MDAVIPGWQCYEMEWKTNEVLNKRPLVSSVYFNNTSNWSPDYATDGVISIQAVQIFHSHWEPTPWIMVDLMNMLKISFVRVFLRIDDAVSFQENRLKNNPEAN</sequence>
<evidence type="ECO:0000313" key="1">
    <source>
        <dbReference type="EMBL" id="EKC36758.1"/>
    </source>
</evidence>
<dbReference type="HOGENOM" id="CLU_2266313_0_0_1"/>
<dbReference type="InParanoid" id="K1QSX9"/>
<gene>
    <name evidence="1" type="ORF">CGI_10014230</name>
</gene>
<dbReference type="EMBL" id="JH818254">
    <property type="protein sequence ID" value="EKC36758.1"/>
    <property type="molecule type" value="Genomic_DNA"/>
</dbReference>